<evidence type="ECO:0000313" key="3">
    <source>
        <dbReference type="EMBL" id="KAF4375230.1"/>
    </source>
</evidence>
<dbReference type="Proteomes" id="UP000583929">
    <property type="component" value="Unassembled WGS sequence"/>
</dbReference>
<keyword evidence="2" id="KW-0472">Membrane</keyword>
<sequence>MGTRNFLVLKTHVDFLHKSILNRVVYESMVKITCSIWAFVWGYILYALGFTCSVIFRLIIDHQRSKSTDIDEFRERNGHFRCVNNDENEKQSADSSNGMVDDTASAASTNKYEFFSGKDLNGFLEELKPMSFTVEELLYMDSNEFPIPENQILETQVSSGPDLPENLSGAEDGYLEELNDVIGTFCEEEVLEKRQDDEASDLEESAVSEISSMDEDLFHDPEQGNLPETELSTESADTSSFYENSFSFSNDVESFSEKFTSTSDEDTVPNISCDDGSLRKNQHVDFITYKFSRESDREEVNEILSPETETPYPFPPPPVIEEEERISEFFVQNGEELAVSGEHHNDSEDKYIELELHQQQSTTTYIETNHLPTSEKMKLQEEDESEFIWEHEDVIEQLKWEIKNARTGGLPTILEEESDSESPKHEESIHLKPLKIDSQFGYKDRMEEIQTVYKIYSEKMRKLDILNIQTMHALGFLQLKDQGVRLKPKNWVNPIVKSFLPGKAQRSTAVAAEPILKHGGALDKDFELVYVAQVCLSWEILHWQQRKVQELLQYDDVQGCRPFNLVASEFQLFQVLLQRFVEDELFRGPRVENYVKNRCVIRNLLHVPAIRDDCMKDKQYGMVGDGDSVFLENMANIILEAMLIFWDFLRKDNKTIINQKVSHKMEIGPADSKLLIDIQKDLHKKDRKVKDVQRSGNCVVKKFQKKQEQKGGLEQALFHAQVELRLIARVLNMSSKD</sequence>
<keyword evidence="6" id="KW-1185">Reference proteome</keyword>
<evidence type="ECO:0000313" key="4">
    <source>
        <dbReference type="EMBL" id="KAF4391836.1"/>
    </source>
</evidence>
<dbReference type="EMBL" id="JAATIQ010000056">
    <property type="protein sequence ID" value="KAF4391836.1"/>
    <property type="molecule type" value="Genomic_DNA"/>
</dbReference>
<dbReference type="PANTHER" id="PTHR46741:SF4">
    <property type="entry name" value="FINGER FYVE DOMAIN PROTEIN, PUTATIVE (DUF1666)-RELATED"/>
    <property type="match status" value="1"/>
</dbReference>
<dbReference type="AlphaFoldDB" id="A0A7J6FZK0"/>
<name>A0A7J6FZK0_CANSA</name>
<evidence type="ECO:0000313" key="5">
    <source>
        <dbReference type="Proteomes" id="UP000525078"/>
    </source>
</evidence>
<evidence type="ECO:0000256" key="2">
    <source>
        <dbReference type="SAM" id="Phobius"/>
    </source>
</evidence>
<organism evidence="3 5">
    <name type="scientific">Cannabis sativa</name>
    <name type="common">Hemp</name>
    <name type="synonym">Marijuana</name>
    <dbReference type="NCBI Taxonomy" id="3483"/>
    <lineage>
        <taxon>Eukaryota</taxon>
        <taxon>Viridiplantae</taxon>
        <taxon>Streptophyta</taxon>
        <taxon>Embryophyta</taxon>
        <taxon>Tracheophyta</taxon>
        <taxon>Spermatophyta</taxon>
        <taxon>Magnoliopsida</taxon>
        <taxon>eudicotyledons</taxon>
        <taxon>Gunneridae</taxon>
        <taxon>Pentapetalae</taxon>
        <taxon>rosids</taxon>
        <taxon>fabids</taxon>
        <taxon>Rosales</taxon>
        <taxon>Cannabaceae</taxon>
        <taxon>Cannabis</taxon>
    </lineage>
</organism>
<feature type="compositionally biased region" description="Acidic residues" evidence="1">
    <location>
        <begin position="198"/>
        <end position="215"/>
    </location>
</feature>
<reference evidence="5 6" key="1">
    <citation type="journal article" date="2020" name="bioRxiv">
        <title>Sequence and annotation of 42 cannabis genomes reveals extensive copy number variation in cannabinoid synthesis and pathogen resistance genes.</title>
        <authorList>
            <person name="Mckernan K.J."/>
            <person name="Helbert Y."/>
            <person name="Kane L.T."/>
            <person name="Ebling H."/>
            <person name="Zhang L."/>
            <person name="Liu B."/>
            <person name="Eaton Z."/>
            <person name="Mclaughlin S."/>
            <person name="Kingan S."/>
            <person name="Baybayan P."/>
            <person name="Concepcion G."/>
            <person name="Jordan M."/>
            <person name="Riva A."/>
            <person name="Barbazuk W."/>
            <person name="Harkins T."/>
        </authorList>
    </citation>
    <scope>NUCLEOTIDE SEQUENCE [LARGE SCALE GENOMIC DNA]</scope>
    <source>
        <strain evidence="5 6">cv. Jamaican Lion 4</strain>
        <strain evidence="4">Father</strain>
        <strain evidence="3">Mother</strain>
        <tissue evidence="3">Leaf</tissue>
    </source>
</reference>
<evidence type="ECO:0000313" key="6">
    <source>
        <dbReference type="Proteomes" id="UP000583929"/>
    </source>
</evidence>
<feature type="region of interest" description="Disordered" evidence="1">
    <location>
        <begin position="193"/>
        <end position="237"/>
    </location>
</feature>
<comment type="caution">
    <text evidence="3">The sequence shown here is derived from an EMBL/GenBank/DDBJ whole genome shotgun (WGS) entry which is preliminary data.</text>
</comment>
<feature type="transmembrane region" description="Helical" evidence="2">
    <location>
        <begin position="36"/>
        <end position="60"/>
    </location>
</feature>
<keyword evidence="2" id="KW-1133">Transmembrane helix</keyword>
<protein>
    <submittedName>
        <fullName evidence="3">Uncharacterized protein</fullName>
    </submittedName>
</protein>
<dbReference type="InterPro" id="IPR012870">
    <property type="entry name" value="DUF1666"/>
</dbReference>
<proteinExistence type="predicted"/>
<accession>A0A7J6FZK0</accession>
<evidence type="ECO:0000256" key="1">
    <source>
        <dbReference type="SAM" id="MobiDB-lite"/>
    </source>
</evidence>
<dbReference type="PANTHER" id="PTHR46741">
    <property type="entry name" value="OS09G0413600 PROTEIN"/>
    <property type="match status" value="1"/>
</dbReference>
<keyword evidence="2" id="KW-0812">Transmembrane</keyword>
<dbReference type="EMBL" id="JAATIP010000091">
    <property type="protein sequence ID" value="KAF4375230.1"/>
    <property type="molecule type" value="Genomic_DNA"/>
</dbReference>
<dbReference type="Pfam" id="PF07891">
    <property type="entry name" value="DUF1666"/>
    <property type="match status" value="1"/>
</dbReference>
<dbReference type="Proteomes" id="UP000525078">
    <property type="component" value="Unassembled WGS sequence"/>
</dbReference>
<gene>
    <name evidence="3" type="ORF">F8388_000987</name>
    <name evidence="4" type="ORF">G4B88_011479</name>
</gene>